<dbReference type="AlphaFoldDB" id="A0AAN6NE41"/>
<comment type="caution">
    <text evidence="3">The sequence shown here is derived from an EMBL/GenBank/DDBJ whole genome shotgun (WGS) entry which is preliminary data.</text>
</comment>
<dbReference type="InterPro" id="IPR050791">
    <property type="entry name" value="Aldo-Keto_reductase"/>
</dbReference>
<keyword evidence="4" id="KW-1185">Reference proteome</keyword>
<dbReference type="InterPro" id="IPR036812">
    <property type="entry name" value="NAD(P)_OxRdtase_dom_sf"/>
</dbReference>
<feature type="domain" description="NADP-dependent oxidoreductase" evidence="2">
    <location>
        <begin position="20"/>
        <end position="317"/>
    </location>
</feature>
<evidence type="ECO:0000256" key="1">
    <source>
        <dbReference type="ARBA" id="ARBA00023002"/>
    </source>
</evidence>
<dbReference type="GO" id="GO:0016491">
    <property type="term" value="F:oxidoreductase activity"/>
    <property type="evidence" value="ECO:0007669"/>
    <property type="project" value="UniProtKB-KW"/>
</dbReference>
<name>A0AAN6NE41_9PEZI</name>
<dbReference type="PANTHER" id="PTHR43625:SF40">
    <property type="entry name" value="ALDO-KETO REDUCTASE YAKC [NADP(+)]"/>
    <property type="match status" value="1"/>
</dbReference>
<dbReference type="SUPFAM" id="SSF51430">
    <property type="entry name" value="NAD(P)-linked oxidoreductase"/>
    <property type="match status" value="1"/>
</dbReference>
<dbReference type="Gene3D" id="3.20.20.100">
    <property type="entry name" value="NADP-dependent oxidoreductase domain"/>
    <property type="match status" value="1"/>
</dbReference>
<organism evidence="3 4">
    <name type="scientific">Diplogelasinospora grovesii</name>
    <dbReference type="NCBI Taxonomy" id="303347"/>
    <lineage>
        <taxon>Eukaryota</taxon>
        <taxon>Fungi</taxon>
        <taxon>Dikarya</taxon>
        <taxon>Ascomycota</taxon>
        <taxon>Pezizomycotina</taxon>
        <taxon>Sordariomycetes</taxon>
        <taxon>Sordariomycetidae</taxon>
        <taxon>Sordariales</taxon>
        <taxon>Diplogelasinosporaceae</taxon>
        <taxon>Diplogelasinospora</taxon>
    </lineage>
</organism>
<evidence type="ECO:0000313" key="3">
    <source>
        <dbReference type="EMBL" id="KAK3942533.1"/>
    </source>
</evidence>
<protein>
    <submittedName>
        <fullName evidence="3">NADP-dependent oxidoreductase domain-containing protein</fullName>
    </submittedName>
</protein>
<gene>
    <name evidence="3" type="ORF">QBC46DRAFT_352277</name>
</gene>
<dbReference type="EMBL" id="MU853773">
    <property type="protein sequence ID" value="KAK3942533.1"/>
    <property type="molecule type" value="Genomic_DNA"/>
</dbReference>
<dbReference type="PANTHER" id="PTHR43625">
    <property type="entry name" value="AFLATOXIN B1 ALDEHYDE REDUCTASE"/>
    <property type="match status" value="1"/>
</dbReference>
<dbReference type="Pfam" id="PF00248">
    <property type="entry name" value="Aldo_ket_red"/>
    <property type="match status" value="1"/>
</dbReference>
<proteinExistence type="predicted"/>
<sequence length="344" mass="38127">MSSRSPLRQLGKNGPMVAAVGFGLMELGGNVYGSTPGDEERFAILDQACGLGARFWDLSDLYGDSEELVGRWFKRTGKRADIFLATKFGFVKGSKTYEIDSSGEYCKKACAESLRLLDINCIDLYYMHHANPDTPIEETMRALVDLKAEGKIRYIGLSGISSATLRRACKIGPVAAVQIEYSAFVLDIEGPKGTDLLATCRELGVAIVAYSPLGRGLLTNTFAQGAPVGDDKDRRSLMMPRFQEANRDKNVEVVRQFKTLADKKGCSTTQLALAWLMKQGDDIIPIPGTKRLKYLDENWASLILRLSDEEEAEIRRFVENVDMAGGNLPKMWEHMAFTNTKEEV</sequence>
<dbReference type="Proteomes" id="UP001303473">
    <property type="component" value="Unassembled WGS sequence"/>
</dbReference>
<keyword evidence="1" id="KW-0560">Oxidoreductase</keyword>
<evidence type="ECO:0000313" key="4">
    <source>
        <dbReference type="Proteomes" id="UP001303473"/>
    </source>
</evidence>
<reference evidence="4" key="1">
    <citation type="journal article" date="2023" name="Mol. Phylogenet. Evol.">
        <title>Genome-scale phylogeny and comparative genomics of the fungal order Sordariales.</title>
        <authorList>
            <person name="Hensen N."/>
            <person name="Bonometti L."/>
            <person name="Westerberg I."/>
            <person name="Brannstrom I.O."/>
            <person name="Guillou S."/>
            <person name="Cros-Aarteil S."/>
            <person name="Calhoun S."/>
            <person name="Haridas S."/>
            <person name="Kuo A."/>
            <person name="Mondo S."/>
            <person name="Pangilinan J."/>
            <person name="Riley R."/>
            <person name="LaButti K."/>
            <person name="Andreopoulos B."/>
            <person name="Lipzen A."/>
            <person name="Chen C."/>
            <person name="Yan M."/>
            <person name="Daum C."/>
            <person name="Ng V."/>
            <person name="Clum A."/>
            <person name="Steindorff A."/>
            <person name="Ohm R.A."/>
            <person name="Martin F."/>
            <person name="Silar P."/>
            <person name="Natvig D.O."/>
            <person name="Lalanne C."/>
            <person name="Gautier V."/>
            <person name="Ament-Velasquez S.L."/>
            <person name="Kruys A."/>
            <person name="Hutchinson M.I."/>
            <person name="Powell A.J."/>
            <person name="Barry K."/>
            <person name="Miller A.N."/>
            <person name="Grigoriev I.V."/>
            <person name="Debuchy R."/>
            <person name="Gladieux P."/>
            <person name="Hiltunen Thoren M."/>
            <person name="Johannesson H."/>
        </authorList>
    </citation>
    <scope>NUCLEOTIDE SEQUENCE [LARGE SCALE GENOMIC DNA]</scope>
    <source>
        <strain evidence="4">CBS 340.73</strain>
    </source>
</reference>
<dbReference type="InterPro" id="IPR023210">
    <property type="entry name" value="NADP_OxRdtase_dom"/>
</dbReference>
<evidence type="ECO:0000259" key="2">
    <source>
        <dbReference type="Pfam" id="PF00248"/>
    </source>
</evidence>
<dbReference type="GO" id="GO:0005737">
    <property type="term" value="C:cytoplasm"/>
    <property type="evidence" value="ECO:0007669"/>
    <property type="project" value="TreeGrafter"/>
</dbReference>
<accession>A0AAN6NE41</accession>